<accession>A0ACC4AHY6</accession>
<evidence type="ECO:0000313" key="2">
    <source>
        <dbReference type="Proteomes" id="UP000309997"/>
    </source>
</evidence>
<name>A0ACC4AHY6_POPAL</name>
<proteinExistence type="predicted"/>
<sequence length="136" mass="15066">MVIFYGEMTVLTFNYHMATTRRSGQNRVLGMARFVCPLLTTAKPVNVPEVSGRRIQSRKPTKPKKTPIQDILAFAMTPSPIEFCWDLKGVVPPARTPCLSSLNTLPTAAATTKLCLLNSFSSSVTVNHRTKRVETL</sequence>
<comment type="caution">
    <text evidence="1">The sequence shown here is derived from an EMBL/GenBank/DDBJ whole genome shotgun (WGS) entry which is preliminary data.</text>
</comment>
<dbReference type="Proteomes" id="UP000309997">
    <property type="component" value="Unassembled WGS sequence"/>
</dbReference>
<dbReference type="EMBL" id="RCHU02000019">
    <property type="protein sequence ID" value="KAL3565778.1"/>
    <property type="molecule type" value="Genomic_DNA"/>
</dbReference>
<protein>
    <submittedName>
        <fullName evidence="1">Uncharacterized protein</fullName>
    </submittedName>
</protein>
<evidence type="ECO:0000313" key="1">
    <source>
        <dbReference type="EMBL" id="KAL3565778.1"/>
    </source>
</evidence>
<gene>
    <name evidence="1" type="ORF">D5086_033824</name>
</gene>
<reference evidence="1 2" key="1">
    <citation type="journal article" date="2024" name="Plant Biotechnol. J.">
        <title>Genome and CRISPR/Cas9 system of a widespread forest tree (Populus alba) in the world.</title>
        <authorList>
            <person name="Liu Y.J."/>
            <person name="Jiang P.F."/>
            <person name="Han X.M."/>
            <person name="Li X.Y."/>
            <person name="Wang H.M."/>
            <person name="Wang Y.J."/>
            <person name="Wang X.X."/>
            <person name="Zeng Q.Y."/>
        </authorList>
    </citation>
    <scope>NUCLEOTIDE SEQUENCE [LARGE SCALE GENOMIC DNA]</scope>
    <source>
        <strain evidence="2">cv. PAL-ZL1</strain>
    </source>
</reference>
<keyword evidence="2" id="KW-1185">Reference proteome</keyword>
<organism evidence="1 2">
    <name type="scientific">Populus alba</name>
    <name type="common">White poplar</name>
    <dbReference type="NCBI Taxonomy" id="43335"/>
    <lineage>
        <taxon>Eukaryota</taxon>
        <taxon>Viridiplantae</taxon>
        <taxon>Streptophyta</taxon>
        <taxon>Embryophyta</taxon>
        <taxon>Tracheophyta</taxon>
        <taxon>Spermatophyta</taxon>
        <taxon>Magnoliopsida</taxon>
        <taxon>eudicotyledons</taxon>
        <taxon>Gunneridae</taxon>
        <taxon>Pentapetalae</taxon>
        <taxon>rosids</taxon>
        <taxon>fabids</taxon>
        <taxon>Malpighiales</taxon>
        <taxon>Salicaceae</taxon>
        <taxon>Saliceae</taxon>
        <taxon>Populus</taxon>
    </lineage>
</organism>